<dbReference type="PANTHER" id="PTHR21340:SF0">
    <property type="entry name" value="BIS(5'-NUCLEOSYL)-TETRAPHOSPHATASE [ASYMMETRICAL]"/>
    <property type="match status" value="1"/>
</dbReference>
<dbReference type="InterPro" id="IPR051325">
    <property type="entry name" value="Nudix_hydrolase_domain"/>
</dbReference>
<evidence type="ECO:0000256" key="1">
    <source>
        <dbReference type="ARBA" id="ARBA00005582"/>
    </source>
</evidence>
<dbReference type="GO" id="GO:0000166">
    <property type="term" value="F:nucleotide binding"/>
    <property type="evidence" value="ECO:0007669"/>
    <property type="project" value="UniProtKB-KW"/>
</dbReference>
<dbReference type="AlphaFoldDB" id="A0A6M0H1X9"/>
<evidence type="ECO:0000313" key="7">
    <source>
        <dbReference type="EMBL" id="NEU04228.1"/>
    </source>
</evidence>
<evidence type="ECO:0000256" key="3">
    <source>
        <dbReference type="ARBA" id="ARBA00022741"/>
    </source>
</evidence>
<evidence type="ECO:0000256" key="5">
    <source>
        <dbReference type="ARBA" id="ARBA00032644"/>
    </source>
</evidence>
<gene>
    <name evidence="7" type="ORF">G3M99_05000</name>
</gene>
<keyword evidence="4" id="KW-0378">Hydrolase</keyword>
<dbReference type="SUPFAM" id="SSF55811">
    <property type="entry name" value="Nudix"/>
    <property type="match status" value="1"/>
</dbReference>
<evidence type="ECO:0000256" key="4">
    <source>
        <dbReference type="ARBA" id="ARBA00022801"/>
    </source>
</evidence>
<evidence type="ECO:0000256" key="2">
    <source>
        <dbReference type="ARBA" id="ARBA00018911"/>
    </source>
</evidence>
<feature type="domain" description="Nudix hydrolase" evidence="6">
    <location>
        <begin position="2"/>
        <end position="135"/>
    </location>
</feature>
<keyword evidence="8" id="KW-1185">Reference proteome</keyword>
<dbReference type="InterPro" id="IPR003565">
    <property type="entry name" value="Tetra_PHTase"/>
</dbReference>
<name>A0A6M0H1X9_9CLOT</name>
<evidence type="ECO:0000313" key="8">
    <source>
        <dbReference type="Proteomes" id="UP000481872"/>
    </source>
</evidence>
<comment type="caution">
    <text evidence="7">The sequence shown here is derived from an EMBL/GenBank/DDBJ whole genome shotgun (WGS) entry which is preliminary data.</text>
</comment>
<evidence type="ECO:0000259" key="6">
    <source>
        <dbReference type="PROSITE" id="PS51462"/>
    </source>
</evidence>
<accession>A0A6M0H1X9</accession>
<dbReference type="GO" id="GO:0006167">
    <property type="term" value="P:AMP biosynthetic process"/>
    <property type="evidence" value="ECO:0007669"/>
    <property type="project" value="TreeGrafter"/>
</dbReference>
<keyword evidence="3" id="KW-0547">Nucleotide-binding</keyword>
<dbReference type="RefSeq" id="WP_199869414.1">
    <property type="nucleotide sequence ID" value="NZ_JAAGPU010000006.1"/>
</dbReference>
<dbReference type="GO" id="GO:0004081">
    <property type="term" value="F:bis(5'-nucleosyl)-tetraphosphatase (asymmetrical) activity"/>
    <property type="evidence" value="ECO:0007669"/>
    <property type="project" value="TreeGrafter"/>
</dbReference>
<organism evidence="7 8">
    <name type="scientific">Clostridium senegalense</name>
    <dbReference type="NCBI Taxonomy" id="1465809"/>
    <lineage>
        <taxon>Bacteria</taxon>
        <taxon>Bacillati</taxon>
        <taxon>Bacillota</taxon>
        <taxon>Clostridia</taxon>
        <taxon>Eubacteriales</taxon>
        <taxon>Clostridiaceae</taxon>
        <taxon>Clostridium</taxon>
    </lineage>
</organism>
<dbReference type="PRINTS" id="PR00502">
    <property type="entry name" value="NUDIXFAMILY"/>
</dbReference>
<dbReference type="InterPro" id="IPR000086">
    <property type="entry name" value="NUDIX_hydrolase_dom"/>
</dbReference>
<comment type="similarity">
    <text evidence="1">Belongs to the Nudix hydrolase family.</text>
</comment>
<dbReference type="InterPro" id="IPR020476">
    <property type="entry name" value="Nudix_hydrolase"/>
</dbReference>
<dbReference type="GO" id="GO:0006754">
    <property type="term" value="P:ATP biosynthetic process"/>
    <property type="evidence" value="ECO:0007669"/>
    <property type="project" value="TreeGrafter"/>
</dbReference>
<dbReference type="PANTHER" id="PTHR21340">
    <property type="entry name" value="DIADENOSINE 5,5-P1,P4-TETRAPHOSPHATE PYROPHOSPHOHYDROLASE MUTT"/>
    <property type="match status" value="1"/>
</dbReference>
<dbReference type="CDD" id="cd03428">
    <property type="entry name" value="NUDIX_Ap4A_Nudt2"/>
    <property type="match status" value="1"/>
</dbReference>
<protein>
    <recommendedName>
        <fullName evidence="2">Bis(5'-nucleosyl)-tetraphosphatase [asymmetrical]</fullName>
    </recommendedName>
    <alternativeName>
        <fullName evidence="5">Diadenosine 5',5'''-P1,P4-tetraphosphate asymmetrical hydrolase</fullName>
    </alternativeName>
</protein>
<dbReference type="Proteomes" id="UP000481872">
    <property type="component" value="Unassembled WGS sequence"/>
</dbReference>
<dbReference type="Pfam" id="PF00293">
    <property type="entry name" value="NUDIX"/>
    <property type="match status" value="1"/>
</dbReference>
<reference evidence="7 8" key="1">
    <citation type="submission" date="2020-02" db="EMBL/GenBank/DDBJ databases">
        <title>Genome assembly of a novel Clostridium senegalense strain.</title>
        <authorList>
            <person name="Gupta T.B."/>
            <person name="Jauregui R."/>
            <person name="Maclean P."/>
            <person name="Nawarathana A."/>
            <person name="Brightwell G."/>
        </authorList>
    </citation>
    <scope>NUCLEOTIDE SEQUENCE [LARGE SCALE GENOMIC DNA]</scope>
    <source>
        <strain evidence="7 8">AGRFS4</strain>
    </source>
</reference>
<dbReference type="InterPro" id="IPR015797">
    <property type="entry name" value="NUDIX_hydrolase-like_dom_sf"/>
</dbReference>
<dbReference type="EMBL" id="JAAGPU010000006">
    <property type="protein sequence ID" value="NEU04228.1"/>
    <property type="molecule type" value="Genomic_DNA"/>
</dbReference>
<dbReference type="Gene3D" id="3.90.79.10">
    <property type="entry name" value="Nucleoside Triphosphate Pyrophosphohydrolase"/>
    <property type="match status" value="1"/>
</dbReference>
<dbReference type="PROSITE" id="PS51462">
    <property type="entry name" value="NUDIX"/>
    <property type="match status" value="1"/>
</dbReference>
<sequence length="142" mass="16592">MKVERSCGGILFRRNNKKIEFLLVKSIGRRGYWGFPKGHMESGETERDTALREIKQETGLSNIKLYENLKITDSYSIKKDNIKEVTFFIGEALSYNVKIQEEEIADYMWGTIESCLDVLTFESIKNMLDYSNNLIRKEIITY</sequence>
<proteinExistence type="inferred from homology"/>